<dbReference type="PANTHER" id="PTHR37363:SF1">
    <property type="entry name" value="EKC_KEOPS COMPLEX SUBUNIT GON7"/>
    <property type="match status" value="1"/>
</dbReference>
<feature type="region of interest" description="Disordered" evidence="1">
    <location>
        <begin position="54"/>
        <end position="100"/>
    </location>
</feature>
<evidence type="ECO:0000313" key="3">
    <source>
        <dbReference type="RefSeq" id="XP_004314250.1"/>
    </source>
</evidence>
<dbReference type="GO" id="GO:0005829">
    <property type="term" value="C:cytosol"/>
    <property type="evidence" value="ECO:0007669"/>
    <property type="project" value="Ensembl"/>
</dbReference>
<protein>
    <submittedName>
        <fullName evidence="3">EKC/KEOPS complex subunit GON7</fullName>
    </submittedName>
</protein>
<dbReference type="STRING" id="9739.ENSTTRP00000010987"/>
<dbReference type="CTD" id="84520"/>
<dbReference type="GO" id="GO:0005654">
    <property type="term" value="C:nucleoplasm"/>
    <property type="evidence" value="ECO:0007669"/>
    <property type="project" value="Ensembl"/>
</dbReference>
<dbReference type="GO" id="GO:0005730">
    <property type="term" value="C:nucleolus"/>
    <property type="evidence" value="ECO:0007669"/>
    <property type="project" value="Ensembl"/>
</dbReference>
<dbReference type="Proteomes" id="UP000245320">
    <property type="component" value="Chromosome 2"/>
</dbReference>
<dbReference type="GO" id="GO:0000408">
    <property type="term" value="C:EKC/KEOPS complex"/>
    <property type="evidence" value="ECO:0007669"/>
    <property type="project" value="Ensembl"/>
</dbReference>
<dbReference type="OMA" id="KTCVDGP"/>
<dbReference type="InParanoid" id="A0A2U3V0W6"/>
<evidence type="ECO:0000256" key="1">
    <source>
        <dbReference type="SAM" id="MobiDB-lite"/>
    </source>
</evidence>
<organism evidence="2 3">
    <name type="scientific">Tursiops truncatus</name>
    <name type="common">Atlantic bottle-nosed dolphin</name>
    <name type="synonym">Delphinus truncatus</name>
    <dbReference type="NCBI Taxonomy" id="9739"/>
    <lineage>
        <taxon>Eukaryota</taxon>
        <taxon>Metazoa</taxon>
        <taxon>Chordata</taxon>
        <taxon>Craniata</taxon>
        <taxon>Vertebrata</taxon>
        <taxon>Euteleostomi</taxon>
        <taxon>Mammalia</taxon>
        <taxon>Eutheria</taxon>
        <taxon>Laurasiatheria</taxon>
        <taxon>Artiodactyla</taxon>
        <taxon>Whippomorpha</taxon>
        <taxon>Cetacea</taxon>
        <taxon>Odontoceti</taxon>
        <taxon>Delphinidae</taxon>
        <taxon>Tursiops</taxon>
    </lineage>
</organism>
<dbReference type="GO" id="GO:0002949">
    <property type="term" value="P:tRNA threonylcarbamoyladenosine modification"/>
    <property type="evidence" value="ECO:0007669"/>
    <property type="project" value="Ensembl"/>
</dbReference>
<gene>
    <name evidence="3" type="primary">GON7</name>
</gene>
<feature type="compositionally biased region" description="Acidic residues" evidence="1">
    <location>
        <begin position="70"/>
        <end position="81"/>
    </location>
</feature>
<dbReference type="FunCoup" id="A0A2U3V0W6">
    <property type="interactions" value="102"/>
</dbReference>
<dbReference type="PANTHER" id="PTHR37363">
    <property type="entry name" value="EKC/KEOPS COMPLEX SUBUNIT GON7"/>
    <property type="match status" value="1"/>
</dbReference>
<proteinExistence type="predicted"/>
<sequence>MELLAEYVGQDGQRQQLRVPCEAPGVADPFQGLLSGVAKMRELVTNLLGSPVQREAQDRVTAAPEKALDGDDEDDAEDENNVDNRTNSDGPSAKRPKTPT</sequence>
<dbReference type="OrthoDB" id="8905128at2759"/>
<dbReference type="RefSeq" id="XP_004314250.1">
    <property type="nucleotide sequence ID" value="XM_004314202.3"/>
</dbReference>
<dbReference type="InterPro" id="IPR027893">
    <property type="entry name" value="GON7_meta"/>
</dbReference>
<accession>A0A2U3V0W6</accession>
<reference evidence="3" key="1">
    <citation type="submission" date="2025-08" db="UniProtKB">
        <authorList>
            <consortium name="RefSeq"/>
        </authorList>
    </citation>
    <scope>IDENTIFICATION</scope>
    <source>
        <tissue evidence="3">Spleen</tissue>
    </source>
</reference>
<dbReference type="Pfam" id="PF15387">
    <property type="entry name" value="DUF4611"/>
    <property type="match status" value="1"/>
</dbReference>
<evidence type="ECO:0000313" key="2">
    <source>
        <dbReference type="Proteomes" id="UP000245320"/>
    </source>
</evidence>
<keyword evidence="2" id="KW-1185">Reference proteome</keyword>
<dbReference type="AlphaFoldDB" id="A0A2U3V0W6"/>
<dbReference type="GeneID" id="101330576"/>
<name>A0A2U3V0W6_TURTR</name>